<name>A0A4V6NAR8_9BACI</name>
<dbReference type="SUPFAM" id="SSF69279">
    <property type="entry name" value="Phage tail proteins"/>
    <property type="match status" value="1"/>
</dbReference>
<reference evidence="1 2" key="1">
    <citation type="submission" date="2019-03" db="EMBL/GenBank/DDBJ databases">
        <authorList>
            <person name="Jensen L."/>
            <person name="Storgaard J."/>
            <person name="Sulaj E."/>
            <person name="Schramm A."/>
            <person name="Marshall I.P.G."/>
        </authorList>
    </citation>
    <scope>NUCLEOTIDE SEQUENCE [LARGE SCALE GENOMIC DNA]</scope>
    <source>
        <strain evidence="1 2">2017H2G3</strain>
    </source>
</reference>
<evidence type="ECO:0000313" key="2">
    <source>
        <dbReference type="Proteomes" id="UP000293846"/>
    </source>
</evidence>
<dbReference type="EMBL" id="SJTH01000060">
    <property type="protein sequence ID" value="TCJ01492.1"/>
    <property type="molecule type" value="Genomic_DNA"/>
</dbReference>
<dbReference type="Pfam" id="PF09393">
    <property type="entry name" value="DUF2001"/>
    <property type="match status" value="1"/>
</dbReference>
<organism evidence="1 2">
    <name type="scientific">Cytobacillus praedii</name>
    <dbReference type="NCBI Taxonomy" id="1742358"/>
    <lineage>
        <taxon>Bacteria</taxon>
        <taxon>Bacillati</taxon>
        <taxon>Bacillota</taxon>
        <taxon>Bacilli</taxon>
        <taxon>Bacillales</taxon>
        <taxon>Bacillaceae</taxon>
        <taxon>Cytobacillus</taxon>
    </lineage>
</organism>
<proteinExistence type="predicted"/>
<evidence type="ECO:0000313" key="1">
    <source>
        <dbReference type="EMBL" id="TCJ01492.1"/>
    </source>
</evidence>
<protein>
    <submittedName>
        <fullName evidence="1">Phage tail protein</fullName>
    </submittedName>
</protein>
<comment type="caution">
    <text evidence="1">The sequence shown here is derived from an EMBL/GenBank/DDBJ whole genome shotgun (WGS) entry which is preliminary data.</text>
</comment>
<accession>A0A4V6NAR8</accession>
<dbReference type="InterPro" id="IPR038628">
    <property type="entry name" value="XkdM-like_sf"/>
</dbReference>
<dbReference type="InterPro" id="IPR018989">
    <property type="entry name" value="DUF2001"/>
</dbReference>
<dbReference type="AlphaFoldDB" id="A0A4V6NAR8"/>
<gene>
    <name evidence="1" type="ORF">E0Y62_23745</name>
</gene>
<dbReference type="OrthoDB" id="1697482at2"/>
<dbReference type="RefSeq" id="WP_131238698.1">
    <property type="nucleotide sequence ID" value="NZ_SJTH01000060.1"/>
</dbReference>
<keyword evidence="2" id="KW-1185">Reference proteome</keyword>
<dbReference type="Proteomes" id="UP000293846">
    <property type="component" value="Unassembled WGS sequence"/>
</dbReference>
<dbReference type="Gene3D" id="2.30.110.40">
    <property type="entry name" value="Phage tail tube protein"/>
    <property type="match status" value="1"/>
</dbReference>
<sequence length="154" mass="17108">MAKIMQTENAVSGKEGILYLTINGSSLEYAEITKFESKIEYTKADVKRIGARMDGSKIVGAKGTGNMTVYYHRPEMRAMALEYLRTGKSPMFDVMVVNEDITSMAGKQTTIIKNIVPDGALLAMLDGESDDVLKEEIAFTFDDFDLLNQFKVTN</sequence>